<organism evidence="1 2">
    <name type="scientific">Kurthia populi</name>
    <dbReference type="NCBI Taxonomy" id="1562132"/>
    <lineage>
        <taxon>Bacteria</taxon>
        <taxon>Bacillati</taxon>
        <taxon>Bacillota</taxon>
        <taxon>Bacilli</taxon>
        <taxon>Bacillales</taxon>
        <taxon>Caryophanaceae</taxon>
        <taxon>Kurthia</taxon>
    </lineage>
</organism>
<evidence type="ECO:0000313" key="2">
    <source>
        <dbReference type="Proteomes" id="UP001597568"/>
    </source>
</evidence>
<accession>A0ABW5XZJ5</accession>
<dbReference type="EMBL" id="JBHUOR010000041">
    <property type="protein sequence ID" value="MFD2868497.1"/>
    <property type="molecule type" value="Genomic_DNA"/>
</dbReference>
<comment type="caution">
    <text evidence="1">The sequence shown here is derived from an EMBL/GenBank/DDBJ whole genome shotgun (WGS) entry which is preliminary data.</text>
</comment>
<dbReference type="Proteomes" id="UP001597568">
    <property type="component" value="Unassembled WGS sequence"/>
</dbReference>
<protein>
    <recommendedName>
        <fullName evidence="3">Transposase</fullName>
    </recommendedName>
</protein>
<dbReference type="RefSeq" id="WP_380147551.1">
    <property type="nucleotide sequence ID" value="NZ_JBHUOR010000041.1"/>
</dbReference>
<evidence type="ECO:0008006" key="3">
    <source>
        <dbReference type="Google" id="ProtNLM"/>
    </source>
</evidence>
<keyword evidence="2" id="KW-1185">Reference proteome</keyword>
<reference evidence="2" key="1">
    <citation type="journal article" date="2019" name="Int. J. Syst. Evol. Microbiol.">
        <title>The Global Catalogue of Microorganisms (GCM) 10K type strain sequencing project: providing services to taxonomists for standard genome sequencing and annotation.</title>
        <authorList>
            <consortium name="The Broad Institute Genomics Platform"/>
            <consortium name="The Broad Institute Genome Sequencing Center for Infectious Disease"/>
            <person name="Wu L."/>
            <person name="Ma J."/>
        </authorList>
    </citation>
    <scope>NUCLEOTIDE SEQUENCE [LARGE SCALE GENOMIC DNA]</scope>
    <source>
        <strain evidence="2">KCTC 33522</strain>
    </source>
</reference>
<name>A0ABW5XZJ5_9BACL</name>
<sequence length="100" mass="11808">MSTMTKAGIPVDTLFVKRQHEYAERKARQVAFNNKVREFHATDRGVKVTKKKTILYAEMYNKRLHSWIVTPYEKLAELAEYEEQGYKQVRAWSEKIEIGV</sequence>
<gene>
    <name evidence="1" type="ORF">ACFSY7_08295</name>
</gene>
<proteinExistence type="predicted"/>
<evidence type="ECO:0000313" key="1">
    <source>
        <dbReference type="EMBL" id="MFD2868497.1"/>
    </source>
</evidence>